<name>A0AA44BD21_9CLOT</name>
<organism evidence="3 4">
    <name type="scientific">Isachenkonia alkalipeptolytica</name>
    <dbReference type="NCBI Taxonomy" id="2565777"/>
    <lineage>
        <taxon>Bacteria</taxon>
        <taxon>Bacillati</taxon>
        <taxon>Bacillota</taxon>
        <taxon>Clostridia</taxon>
        <taxon>Eubacteriales</taxon>
        <taxon>Clostridiaceae</taxon>
        <taxon>Isachenkonia</taxon>
    </lineage>
</organism>
<gene>
    <name evidence="3" type="ORF">ISALK_03325</name>
</gene>
<dbReference type="GO" id="GO:0016787">
    <property type="term" value="F:hydrolase activity"/>
    <property type="evidence" value="ECO:0007669"/>
    <property type="project" value="UniProtKB-KW"/>
</dbReference>
<dbReference type="RefSeq" id="WP_160719005.1">
    <property type="nucleotide sequence ID" value="NZ_SUMG01000002.1"/>
</dbReference>
<keyword evidence="1" id="KW-1133">Transmembrane helix</keyword>
<protein>
    <submittedName>
        <fullName evidence="3">Alpha/beta hydrolase</fullName>
    </submittedName>
</protein>
<feature type="transmembrane region" description="Helical" evidence="1">
    <location>
        <begin position="32"/>
        <end position="51"/>
    </location>
</feature>
<keyword evidence="1" id="KW-0472">Membrane</keyword>
<evidence type="ECO:0000259" key="2">
    <source>
        <dbReference type="Pfam" id="PF12695"/>
    </source>
</evidence>
<accession>A0AA44BD21</accession>
<dbReference type="InterPro" id="IPR029059">
    <property type="entry name" value="AB_hydrolase_5"/>
</dbReference>
<proteinExistence type="predicted"/>
<dbReference type="Gene3D" id="3.40.50.1820">
    <property type="entry name" value="alpha/beta hydrolase"/>
    <property type="match status" value="1"/>
</dbReference>
<reference evidence="3 4" key="1">
    <citation type="submission" date="2019-04" db="EMBL/GenBank/DDBJ databases">
        <title>Isachenkonia alkalipeptolytica gen. nov. sp. nov. a new anaerobic, alkiliphilic organothrophic bacterium capable to reduce synthesized ferrihydrite isolated from a soda lake.</title>
        <authorList>
            <person name="Toshchakov S.V."/>
            <person name="Zavarzina D.G."/>
            <person name="Zhilina T.N."/>
            <person name="Kostrikina N.A."/>
            <person name="Kublanov I.V."/>
        </authorList>
    </citation>
    <scope>NUCLEOTIDE SEQUENCE [LARGE SCALE GENOMIC DNA]</scope>
    <source>
        <strain evidence="3 4">Z-1701</strain>
    </source>
</reference>
<dbReference type="SUPFAM" id="SSF53474">
    <property type="entry name" value="alpha/beta-Hydrolases"/>
    <property type="match status" value="1"/>
</dbReference>
<dbReference type="AlphaFoldDB" id="A0AA44BD21"/>
<comment type="caution">
    <text evidence="3">The sequence shown here is derived from an EMBL/GenBank/DDBJ whole genome shotgun (WGS) entry which is preliminary data.</text>
</comment>
<keyword evidence="4" id="KW-1185">Reference proteome</keyword>
<dbReference type="EMBL" id="SUMG01000002">
    <property type="protein sequence ID" value="NBG87522.1"/>
    <property type="molecule type" value="Genomic_DNA"/>
</dbReference>
<evidence type="ECO:0000256" key="1">
    <source>
        <dbReference type="SAM" id="Phobius"/>
    </source>
</evidence>
<keyword evidence="1" id="KW-0812">Transmembrane</keyword>
<dbReference type="InterPro" id="IPR029058">
    <property type="entry name" value="AB_hydrolase_fold"/>
</dbReference>
<evidence type="ECO:0000313" key="3">
    <source>
        <dbReference type="EMBL" id="NBG87522.1"/>
    </source>
</evidence>
<sequence>MNQLFFNNHNQKEMAGINQPKRSKKQKILRRLLIIMTVVVLLLVGGGFYWINDGYDPMEQALGALESSEDVIVSDEGRWIHFLPDHDDEGTETRTGLIYYPGARVDHRSYAPKLHDLAAEGIEGFLVDMPLDLAILGSNRALEVMEENQQIDQWIVGGHSLGGAMAARFVDNHRDRVAGLIFFDSYPASSNDLSGAEDLEVLSIYGDREGFVTEEDIENARQYVPGNTRWLRLEGGNHSQFGWYGFQRGDGEATITREEQQQKILEGIFDWLEAAENLR</sequence>
<evidence type="ECO:0000313" key="4">
    <source>
        <dbReference type="Proteomes" id="UP000449710"/>
    </source>
</evidence>
<dbReference type="Proteomes" id="UP000449710">
    <property type="component" value="Unassembled WGS sequence"/>
</dbReference>
<keyword evidence="3" id="KW-0378">Hydrolase</keyword>
<feature type="domain" description="Alpha/beta hydrolase fold-5" evidence="2">
    <location>
        <begin position="96"/>
        <end position="261"/>
    </location>
</feature>
<dbReference type="Pfam" id="PF12695">
    <property type="entry name" value="Abhydrolase_5"/>
    <property type="match status" value="1"/>
</dbReference>